<evidence type="ECO:0000313" key="9">
    <source>
        <dbReference type="EMBL" id="CAK9042207.1"/>
    </source>
</evidence>
<dbReference type="Pfam" id="PF13675">
    <property type="entry name" value="PilJ"/>
    <property type="match status" value="1"/>
</dbReference>
<protein>
    <submittedName>
        <fullName evidence="9">AP-4 complex subunit sigma</fullName>
    </submittedName>
</protein>
<feature type="domain" description="NarX-like N-terminal" evidence="8">
    <location>
        <begin position="23"/>
        <end position="106"/>
    </location>
</feature>
<keyword evidence="4 6" id="KW-0472">Membrane</keyword>
<evidence type="ECO:0000256" key="2">
    <source>
        <dbReference type="ARBA" id="ARBA00022692"/>
    </source>
</evidence>
<dbReference type="Proteomes" id="UP001642464">
    <property type="component" value="Unassembled WGS sequence"/>
</dbReference>
<keyword evidence="3 6" id="KW-1133">Transmembrane helix</keyword>
<evidence type="ECO:0000256" key="5">
    <source>
        <dbReference type="SAM" id="MobiDB-lite"/>
    </source>
</evidence>
<evidence type="ECO:0000259" key="8">
    <source>
        <dbReference type="Pfam" id="PF13675"/>
    </source>
</evidence>
<reference evidence="9 10" key="1">
    <citation type="submission" date="2024-02" db="EMBL/GenBank/DDBJ databases">
        <authorList>
            <person name="Chen Y."/>
            <person name="Shah S."/>
            <person name="Dougan E. K."/>
            <person name="Thang M."/>
            <person name="Chan C."/>
        </authorList>
    </citation>
    <scope>NUCLEOTIDE SEQUENCE [LARGE SCALE GENOMIC DNA]</scope>
</reference>
<feature type="region of interest" description="Disordered" evidence="5">
    <location>
        <begin position="836"/>
        <end position="856"/>
    </location>
</feature>
<comment type="caution">
    <text evidence="9">The sequence shown here is derived from an EMBL/GenBank/DDBJ whole genome shotgun (WGS) entry which is preliminary data.</text>
</comment>
<evidence type="ECO:0000256" key="7">
    <source>
        <dbReference type="SAM" id="SignalP"/>
    </source>
</evidence>
<gene>
    <name evidence="9" type="ORF">SCF082_LOCUS24318</name>
</gene>
<name>A0ABP0LSJ9_9DINO</name>
<organism evidence="9 10">
    <name type="scientific">Durusdinium trenchii</name>
    <dbReference type="NCBI Taxonomy" id="1381693"/>
    <lineage>
        <taxon>Eukaryota</taxon>
        <taxon>Sar</taxon>
        <taxon>Alveolata</taxon>
        <taxon>Dinophyceae</taxon>
        <taxon>Suessiales</taxon>
        <taxon>Symbiodiniaceae</taxon>
        <taxon>Durusdinium</taxon>
    </lineage>
</organism>
<comment type="subcellular location">
    <subcellularLocation>
        <location evidence="1">Membrane</location>
        <topology evidence="1">Multi-pass membrane protein</topology>
    </subcellularLocation>
</comment>
<evidence type="ECO:0000256" key="3">
    <source>
        <dbReference type="ARBA" id="ARBA00022989"/>
    </source>
</evidence>
<evidence type="ECO:0000256" key="1">
    <source>
        <dbReference type="ARBA" id="ARBA00004141"/>
    </source>
</evidence>
<evidence type="ECO:0000256" key="6">
    <source>
        <dbReference type="SAM" id="Phobius"/>
    </source>
</evidence>
<dbReference type="InterPro" id="IPR029095">
    <property type="entry name" value="NarX-like_N"/>
</dbReference>
<dbReference type="EMBL" id="CAXAMM010017847">
    <property type="protein sequence ID" value="CAK9042207.1"/>
    <property type="molecule type" value="Genomic_DNA"/>
</dbReference>
<keyword evidence="2 6" id="KW-0812">Transmembrane</keyword>
<feature type="compositionally biased region" description="Basic and acidic residues" evidence="5">
    <location>
        <begin position="837"/>
        <end position="847"/>
    </location>
</feature>
<keyword evidence="7" id="KW-0732">Signal</keyword>
<evidence type="ECO:0000313" key="10">
    <source>
        <dbReference type="Proteomes" id="UP001642464"/>
    </source>
</evidence>
<evidence type="ECO:0000256" key="4">
    <source>
        <dbReference type="ARBA" id="ARBA00023136"/>
    </source>
</evidence>
<sequence length="856" mass="95391">MTSFLVTLAFLLSELAYADWRNTVNKAGEQMILSEKMTKEFCLIAAGKDVATNKVKLLETIDTFQDILDAMMAGDASQNIVQCNTPDVVQARTDIKTAWLPYKALLLNNMNTIRRADGSTDMEVLQAVSQSALPVHDASALLLSRLMIQANAALKYMPSVIEDLLFRQRTIIQRLAKGLLLLSQGVDVLTNIDEFGDTIILFETSLRGILRGVPFAGLPVMTQLCPMIQMAQVTRFYQDVRPLLSATLSASGVRAIQEAAIFVVDESVTLMEILFTAMMDAARLIMENENSCTPWVGMTGVDWFRFMEALSRQRLLIQRITQEVMQVAVQVNAKAAQVEIIVHKAQAEENFRNMIEGNWIKNIPPAGTQRMLKHLQDSWIVWQSMDMEVTEVVQLDEVSAVLIARVFRSSKDILFELEHAMMHGLEMTENISMVIPGPLMNMASNQAVLVSKITELACSISGGGSQVNQNWDLLNASRAQLLQNKFIMLQGTQGNDTSVPKATNVCLVQKMKRAMDMYDELDQEALRVAFGDSDRLVNLVTMAPPTVDAFDDIAQSLSSTCQNETLADEEWRALHEEMGKLAILSQAIPAEFVLVRQGQSFNEKKLDSLLVELETAIRRVMFGSSRPPLAAPPKQSYFDYMLQTLEPATKALASSSRGTAVQPVLDAGNALKHSSRTLQEQFLNEVQDATWPGQRVDLALQQIALAYEVFKDGLLAVLDMAEHDVTAMNRFENQHNQLAGLAIPARTDLQEQWDRVDVEWRNLRSSLTSPEITRTESALFRLVDQLEAAVPLYNQKDIQEDEKFPWAICIYALIGSCILCCCCAFVLLPCVRSKNGAKKDDAKHDEQPAAEVVEDI</sequence>
<feature type="transmembrane region" description="Helical" evidence="6">
    <location>
        <begin position="804"/>
        <end position="828"/>
    </location>
</feature>
<proteinExistence type="predicted"/>
<feature type="chain" id="PRO_5045709731" evidence="7">
    <location>
        <begin position="19"/>
        <end position="856"/>
    </location>
</feature>
<accession>A0ABP0LSJ9</accession>
<feature type="signal peptide" evidence="7">
    <location>
        <begin position="1"/>
        <end position="18"/>
    </location>
</feature>
<keyword evidence="10" id="KW-1185">Reference proteome</keyword>